<name>A0ACC0CMW9_9PEZI</name>
<keyword evidence="2" id="KW-1185">Reference proteome</keyword>
<gene>
    <name evidence="1" type="ORF">F4821DRAFT_274637</name>
</gene>
<dbReference type="EMBL" id="MU394387">
    <property type="protein sequence ID" value="KAI6081749.1"/>
    <property type="molecule type" value="Genomic_DNA"/>
</dbReference>
<proteinExistence type="predicted"/>
<accession>A0ACC0CMW9</accession>
<organism evidence="1 2">
    <name type="scientific">Hypoxylon rubiginosum</name>
    <dbReference type="NCBI Taxonomy" id="110542"/>
    <lineage>
        <taxon>Eukaryota</taxon>
        <taxon>Fungi</taxon>
        <taxon>Dikarya</taxon>
        <taxon>Ascomycota</taxon>
        <taxon>Pezizomycotina</taxon>
        <taxon>Sordariomycetes</taxon>
        <taxon>Xylariomycetidae</taxon>
        <taxon>Xylariales</taxon>
        <taxon>Hypoxylaceae</taxon>
        <taxon>Hypoxylon</taxon>
    </lineage>
</organism>
<evidence type="ECO:0000313" key="1">
    <source>
        <dbReference type="EMBL" id="KAI6081749.1"/>
    </source>
</evidence>
<sequence>MATTSQPARQDEPGPPEGEVSPDIIPDTQKLADLYRAGAKLYDRDDLKRIETELYNFERLRSFTVRNIDGSTDSIGNHMFGIDWSIYEREPIIQFSDYWRAVKGCPCELHQGSPCKIKIPSCSSYYITWRSLAWKPTEYKPDPPEVISEINQRHSEQRLNFTQLARNLETHQSSREITKLLCFGLGTMNGRSYPDNLESSFRHSLALVMADAFRPSPSVVPRSVWEPPTHNVNVYAQDPAYDAMDNAFLEKRGIAPVGEHGAGGFSLIDDESVVFTCCVSVPVWQIMADIGRPVMIIARGKPEYVSDDNGGPDWYKIRDTESPRTKKMLEEYTSHELIGIEGLCLFVRNY</sequence>
<reference evidence="1 2" key="1">
    <citation type="journal article" date="2022" name="New Phytol.">
        <title>Ecological generalism drives hyperdiversity of secondary metabolite gene clusters in xylarialean endophytes.</title>
        <authorList>
            <person name="Franco M.E.E."/>
            <person name="Wisecaver J.H."/>
            <person name="Arnold A.E."/>
            <person name="Ju Y.M."/>
            <person name="Slot J.C."/>
            <person name="Ahrendt S."/>
            <person name="Moore L.P."/>
            <person name="Eastman K.E."/>
            <person name="Scott K."/>
            <person name="Konkel Z."/>
            <person name="Mondo S.J."/>
            <person name="Kuo A."/>
            <person name="Hayes R.D."/>
            <person name="Haridas S."/>
            <person name="Andreopoulos B."/>
            <person name="Riley R."/>
            <person name="LaButti K."/>
            <person name="Pangilinan J."/>
            <person name="Lipzen A."/>
            <person name="Amirebrahimi M."/>
            <person name="Yan J."/>
            <person name="Adam C."/>
            <person name="Keymanesh K."/>
            <person name="Ng V."/>
            <person name="Louie K."/>
            <person name="Northen T."/>
            <person name="Drula E."/>
            <person name="Henrissat B."/>
            <person name="Hsieh H.M."/>
            <person name="Youens-Clark K."/>
            <person name="Lutzoni F."/>
            <person name="Miadlikowska J."/>
            <person name="Eastwood D.C."/>
            <person name="Hamelin R.C."/>
            <person name="Grigoriev I.V."/>
            <person name="U'Ren J.M."/>
        </authorList>
    </citation>
    <scope>NUCLEOTIDE SEQUENCE [LARGE SCALE GENOMIC DNA]</scope>
    <source>
        <strain evidence="1 2">ER1909</strain>
    </source>
</reference>
<evidence type="ECO:0000313" key="2">
    <source>
        <dbReference type="Proteomes" id="UP001497680"/>
    </source>
</evidence>
<dbReference type="Proteomes" id="UP001497680">
    <property type="component" value="Unassembled WGS sequence"/>
</dbReference>
<protein>
    <submittedName>
        <fullName evidence="1">Uncharacterized protein</fullName>
    </submittedName>
</protein>
<comment type="caution">
    <text evidence="1">The sequence shown here is derived from an EMBL/GenBank/DDBJ whole genome shotgun (WGS) entry which is preliminary data.</text>
</comment>